<dbReference type="InterPro" id="IPR029058">
    <property type="entry name" value="AB_hydrolase_fold"/>
</dbReference>
<keyword evidence="4" id="KW-1185">Reference proteome</keyword>
<dbReference type="InterPro" id="IPR049492">
    <property type="entry name" value="BD-FAE-like_dom"/>
</dbReference>
<dbReference type="RefSeq" id="WP_302036444.1">
    <property type="nucleotide sequence ID" value="NZ_JAUKPO010000002.1"/>
</dbReference>
<dbReference type="Pfam" id="PF20434">
    <property type="entry name" value="BD-FAE"/>
    <property type="match status" value="1"/>
</dbReference>
<accession>A0ABT8R0M1</accession>
<evidence type="ECO:0000259" key="2">
    <source>
        <dbReference type="Pfam" id="PF20434"/>
    </source>
</evidence>
<comment type="caution">
    <text evidence="3">The sequence shown here is derived from an EMBL/GenBank/DDBJ whole genome shotgun (WGS) entry which is preliminary data.</text>
</comment>
<dbReference type="InterPro" id="IPR050300">
    <property type="entry name" value="GDXG_lipolytic_enzyme"/>
</dbReference>
<name>A0ABT8R0M1_9BACT</name>
<keyword evidence="1 3" id="KW-0378">Hydrolase</keyword>
<dbReference type="SUPFAM" id="SSF53474">
    <property type="entry name" value="alpha/beta-Hydrolases"/>
    <property type="match status" value="1"/>
</dbReference>
<evidence type="ECO:0000313" key="4">
    <source>
        <dbReference type="Proteomes" id="UP001168528"/>
    </source>
</evidence>
<dbReference type="PANTHER" id="PTHR48081:SF6">
    <property type="entry name" value="PEPTIDASE S9 PROLYL OLIGOPEPTIDASE CATALYTIC DOMAIN-CONTAINING PROTEIN"/>
    <property type="match status" value="1"/>
</dbReference>
<evidence type="ECO:0000256" key="1">
    <source>
        <dbReference type="ARBA" id="ARBA00022801"/>
    </source>
</evidence>
<proteinExistence type="predicted"/>
<evidence type="ECO:0000313" key="3">
    <source>
        <dbReference type="EMBL" id="MDO1445642.1"/>
    </source>
</evidence>
<feature type="domain" description="BD-FAE-like" evidence="2">
    <location>
        <begin position="63"/>
        <end position="255"/>
    </location>
</feature>
<gene>
    <name evidence="3" type="ORF">Q0590_05245</name>
</gene>
<dbReference type="Proteomes" id="UP001168528">
    <property type="component" value="Unassembled WGS sequence"/>
</dbReference>
<dbReference type="GO" id="GO:0016787">
    <property type="term" value="F:hydrolase activity"/>
    <property type="evidence" value="ECO:0007669"/>
    <property type="project" value="UniProtKB-KW"/>
</dbReference>
<protein>
    <submittedName>
        <fullName evidence="3">Alpha/beta hydrolase</fullName>
    </submittedName>
</protein>
<organism evidence="3 4">
    <name type="scientific">Rhodocytophaga aerolata</name>
    <dbReference type="NCBI Taxonomy" id="455078"/>
    <lineage>
        <taxon>Bacteria</taxon>
        <taxon>Pseudomonadati</taxon>
        <taxon>Bacteroidota</taxon>
        <taxon>Cytophagia</taxon>
        <taxon>Cytophagales</taxon>
        <taxon>Rhodocytophagaceae</taxon>
        <taxon>Rhodocytophaga</taxon>
    </lineage>
</organism>
<dbReference type="Gene3D" id="3.40.50.1820">
    <property type="entry name" value="alpha/beta hydrolase"/>
    <property type="match status" value="1"/>
</dbReference>
<reference evidence="3" key="1">
    <citation type="submission" date="2023-07" db="EMBL/GenBank/DDBJ databases">
        <title>The genome sequence of Rhodocytophaga aerolata KACC 12507.</title>
        <authorList>
            <person name="Zhang X."/>
        </authorList>
    </citation>
    <scope>NUCLEOTIDE SEQUENCE</scope>
    <source>
        <strain evidence="3">KACC 12507</strain>
    </source>
</reference>
<dbReference type="PANTHER" id="PTHR48081">
    <property type="entry name" value="AB HYDROLASE SUPERFAMILY PROTEIN C4A8.06C"/>
    <property type="match status" value="1"/>
</dbReference>
<sequence length="300" mass="32999">MHTTRRNFIAKTSLFSGLLGWNFLGSGKPAVKPLAVKKETIYLWEKGSKNDLPTEESERPKIEVYLPQNAKTSRPAILVCPGGGYYAIAEDHEGKQVAELFASQGIVSAVLFYRHRTHQHPAPYADACRAMRLLRKNAAKYGIDTTKLGIMGFSAGGHLASTVATQPELYKDPLDDLASSTSARPDRVILGYPVITFGEYGHMGSKDNLLGKEADPTLVEQLSNHKQVTANTPPAFLFHTADDSAVPVQNSLFFVQACVEHKVPVELHVFPKGRHGVGLAPDDPKLKIWSQNLLSWLANW</sequence>
<dbReference type="EMBL" id="JAUKPO010000002">
    <property type="protein sequence ID" value="MDO1445642.1"/>
    <property type="molecule type" value="Genomic_DNA"/>
</dbReference>